<dbReference type="EMBL" id="FNDN01000001">
    <property type="protein sequence ID" value="SDH04321.1"/>
    <property type="molecule type" value="Genomic_DNA"/>
</dbReference>
<keyword evidence="2" id="KW-0436">Ligase</keyword>
<dbReference type="AlphaFoldDB" id="A0A1G7Z6E9"/>
<dbReference type="Pfam" id="PF00501">
    <property type="entry name" value="AMP-binding"/>
    <property type="match status" value="2"/>
</dbReference>
<evidence type="ECO:0000313" key="3">
    <source>
        <dbReference type="Proteomes" id="UP000183263"/>
    </source>
</evidence>
<dbReference type="OrthoDB" id="9803968at2"/>
<gene>
    <name evidence="2" type="ORF">SAMN05444695_10119</name>
</gene>
<dbReference type="InterPro" id="IPR042099">
    <property type="entry name" value="ANL_N_sf"/>
</dbReference>
<evidence type="ECO:0000313" key="2">
    <source>
        <dbReference type="EMBL" id="SDH04321.1"/>
    </source>
</evidence>
<dbReference type="InterPro" id="IPR000873">
    <property type="entry name" value="AMP-dep_synth/lig_dom"/>
</dbReference>
<proteinExistence type="predicted"/>
<accession>A0A1G7Z6E9</accession>
<dbReference type="PANTHER" id="PTHR43767:SF1">
    <property type="entry name" value="NONRIBOSOMAL PEPTIDE SYNTHASE PES1 (EUROFUNG)-RELATED"/>
    <property type="match status" value="1"/>
</dbReference>
<sequence>MPSSLVEYPDVARFYPDTRIAREADGLLHYDGLYPSLSELLDVVVHKYPRRIAVDDGTRSVTYAQLWNAAAHVAGGLNARGASIGDRIAVGGPHTVGWVEAFVGAVLAGGVPTPLADELDIRSRLEVLDDSGSAFLLDGSLPDGISFIDDGAGLDELALLCYGDDGIGVELSNENMLSAVESIIHARGFDDGGLRNLVVTAGVESVTVVVELLSTFVVGGTVVITDSVDPRFWRGTGADVLTASPRVLARAVSEHPVTGFGRRAVRWIDYSAATADEAELLRDAFPSARHFSGWGRTETCGSGFVLPAGFARSHADSIGVPFGGMEVALLGPDAHHGVGELLCRGPAVTRGYWHRPEETERRLRGGWFHTGDTATVDVDGFIRIVQDEQAA</sequence>
<dbReference type="Proteomes" id="UP000183263">
    <property type="component" value="Unassembled WGS sequence"/>
</dbReference>
<name>A0A1G7Z6E9_9NOCA</name>
<dbReference type="GO" id="GO:0016874">
    <property type="term" value="F:ligase activity"/>
    <property type="evidence" value="ECO:0007669"/>
    <property type="project" value="UniProtKB-KW"/>
</dbReference>
<evidence type="ECO:0000259" key="1">
    <source>
        <dbReference type="Pfam" id="PF00501"/>
    </source>
</evidence>
<dbReference type="RefSeq" id="WP_072736782.1">
    <property type="nucleotide sequence ID" value="NZ_CP048813.1"/>
</dbReference>
<feature type="domain" description="AMP-dependent synthetase/ligase" evidence="1">
    <location>
        <begin position="168"/>
        <end position="353"/>
    </location>
</feature>
<keyword evidence="3" id="KW-1185">Reference proteome</keyword>
<dbReference type="PANTHER" id="PTHR43767">
    <property type="entry name" value="LONG-CHAIN-FATTY-ACID--COA LIGASE"/>
    <property type="match status" value="1"/>
</dbReference>
<dbReference type="InterPro" id="IPR050237">
    <property type="entry name" value="ATP-dep_AMP-bd_enzyme"/>
</dbReference>
<dbReference type="Gene3D" id="3.40.50.12780">
    <property type="entry name" value="N-terminal domain of ligase-like"/>
    <property type="match status" value="2"/>
</dbReference>
<feature type="domain" description="AMP-dependent synthetase/ligase" evidence="1">
    <location>
        <begin position="44"/>
        <end position="137"/>
    </location>
</feature>
<dbReference type="SUPFAM" id="SSF56801">
    <property type="entry name" value="Acetyl-CoA synthetase-like"/>
    <property type="match status" value="1"/>
</dbReference>
<reference evidence="2 3" key="1">
    <citation type="submission" date="2016-10" db="EMBL/GenBank/DDBJ databases">
        <authorList>
            <person name="de Groot N.N."/>
        </authorList>
    </citation>
    <scope>NUCLEOTIDE SEQUENCE [LARGE SCALE GENOMIC DNA]</scope>
    <source>
        <strain evidence="2 3">DSM 44892</strain>
    </source>
</reference>
<protein>
    <submittedName>
        <fullName evidence="2">Acyl-CoA synthetase (AMP-forming)/AMP-acid ligase II</fullName>
    </submittedName>
</protein>
<organism evidence="2 3">
    <name type="scientific">Rhodococcus triatomae</name>
    <dbReference type="NCBI Taxonomy" id="300028"/>
    <lineage>
        <taxon>Bacteria</taxon>
        <taxon>Bacillati</taxon>
        <taxon>Actinomycetota</taxon>
        <taxon>Actinomycetes</taxon>
        <taxon>Mycobacteriales</taxon>
        <taxon>Nocardiaceae</taxon>
        <taxon>Rhodococcus</taxon>
    </lineage>
</organism>